<dbReference type="InterPro" id="IPR007375">
    <property type="entry name" value="SoxG"/>
</dbReference>
<dbReference type="Pfam" id="PF04268">
    <property type="entry name" value="SoxG"/>
    <property type="match status" value="1"/>
</dbReference>
<dbReference type="SUPFAM" id="SSF103025">
    <property type="entry name" value="Folate-binding domain"/>
    <property type="match status" value="1"/>
</dbReference>
<comment type="caution">
    <text evidence="1">The sequence shown here is derived from an EMBL/GenBank/DDBJ whole genome shotgun (WGS) entry which is preliminary data.</text>
</comment>
<protein>
    <submittedName>
        <fullName evidence="1">Sarcosine oxidase subunit gamma</fullName>
    </submittedName>
</protein>
<dbReference type="RefSeq" id="WP_263995197.1">
    <property type="nucleotide sequence ID" value="NZ_JACKVK010000005.1"/>
</dbReference>
<proteinExistence type="predicted"/>
<evidence type="ECO:0000313" key="1">
    <source>
        <dbReference type="EMBL" id="MCV7420410.1"/>
    </source>
</evidence>
<dbReference type="Gene3D" id="3.30.70.1520">
    <property type="entry name" value="Heterotetrameric sarcosine oxidase"/>
    <property type="match status" value="1"/>
</dbReference>
<dbReference type="Gene3D" id="3.30.1360.120">
    <property type="entry name" value="Probable tRNA modification gtpase trme, domain 1"/>
    <property type="match status" value="1"/>
</dbReference>
<dbReference type="InterPro" id="IPR027266">
    <property type="entry name" value="TrmE/GcvT-like"/>
</dbReference>
<name>A0A9X3BST5_9MYCO</name>
<dbReference type="Proteomes" id="UP001141629">
    <property type="component" value="Unassembled WGS sequence"/>
</dbReference>
<organism evidence="1 2">
    <name type="scientific">Mycobacterium yunnanensis</name>
    <dbReference type="NCBI Taxonomy" id="368477"/>
    <lineage>
        <taxon>Bacteria</taxon>
        <taxon>Bacillati</taxon>
        <taxon>Actinomycetota</taxon>
        <taxon>Actinomycetes</taxon>
        <taxon>Mycobacteriales</taxon>
        <taxon>Mycobacteriaceae</taxon>
        <taxon>Mycobacterium</taxon>
    </lineage>
</organism>
<accession>A0A9X3BST5</accession>
<evidence type="ECO:0000313" key="2">
    <source>
        <dbReference type="Proteomes" id="UP001141629"/>
    </source>
</evidence>
<dbReference type="EMBL" id="JACKVK010000005">
    <property type="protein sequence ID" value="MCV7420410.1"/>
    <property type="molecule type" value="Genomic_DNA"/>
</dbReference>
<reference evidence="1" key="2">
    <citation type="journal article" date="2022" name="BMC Genomics">
        <title>Comparative genome analysis of mycobacteria focusing on tRNA and non-coding RNA.</title>
        <authorList>
            <person name="Behra P.R.K."/>
            <person name="Pettersson B.M.F."/>
            <person name="Ramesh M."/>
            <person name="Das S."/>
            <person name="Dasgupta S."/>
            <person name="Kirsebom L.A."/>
        </authorList>
    </citation>
    <scope>NUCLEOTIDE SEQUENCE</scope>
    <source>
        <strain evidence="1">DSM 44838</strain>
    </source>
</reference>
<reference evidence="1" key="1">
    <citation type="submission" date="2020-07" db="EMBL/GenBank/DDBJ databases">
        <authorList>
            <person name="Pettersson B.M.F."/>
            <person name="Behra P.R.K."/>
            <person name="Ramesh M."/>
            <person name="Das S."/>
            <person name="Dasgupta S."/>
            <person name="Kirsebom L.A."/>
        </authorList>
    </citation>
    <scope>NUCLEOTIDE SEQUENCE</scope>
    <source>
        <strain evidence="1">DSM 44838</strain>
    </source>
</reference>
<dbReference type="AlphaFoldDB" id="A0A9X3BST5"/>
<gene>
    <name evidence="1" type="ORF">H7K45_07655</name>
</gene>
<keyword evidence="2" id="KW-1185">Reference proteome</keyword>
<sequence>MVRATASLTRHSPLEGFAEQFARLPASAAVAEEPFVAMVDLWVDPSSPGAAAAARALGVDALPRTASTTATAADVTVIWFGPDEWLVTSTNEAPEDLESRLRQAVAEHGGAAVDVSAQRTTLRLRGEHARDVLAKGCSIDLHPSAFATGTAVQTMLGQAAVVLTSLDDDGTDYRVLVRSSFARYLAEWLVDGAEEFGVDWPH</sequence>